<dbReference type="KEGG" id="nlc:EBAPG3_011425"/>
<evidence type="ECO:0000313" key="4">
    <source>
        <dbReference type="Proteomes" id="UP000012179"/>
    </source>
</evidence>
<dbReference type="Pfam" id="PF13692">
    <property type="entry name" value="Glyco_trans_1_4"/>
    <property type="match status" value="1"/>
</dbReference>
<organism evidence="3 4">
    <name type="scientific">Nitrosospira lacus</name>
    <dbReference type="NCBI Taxonomy" id="1288494"/>
    <lineage>
        <taxon>Bacteria</taxon>
        <taxon>Pseudomonadati</taxon>
        <taxon>Pseudomonadota</taxon>
        <taxon>Betaproteobacteria</taxon>
        <taxon>Nitrosomonadales</taxon>
        <taxon>Nitrosomonadaceae</taxon>
        <taxon>Nitrosospira</taxon>
    </lineage>
</organism>
<name>A0A1W6SR82_9PROT</name>
<dbReference type="Gene3D" id="3.40.50.2000">
    <property type="entry name" value="Glycogen Phosphorylase B"/>
    <property type="match status" value="2"/>
</dbReference>
<keyword evidence="4" id="KW-1185">Reference proteome</keyword>
<dbReference type="AlphaFoldDB" id="A0A1W6SR82"/>
<evidence type="ECO:0000313" key="3">
    <source>
        <dbReference type="EMBL" id="ARO88338.1"/>
    </source>
</evidence>
<dbReference type="CDD" id="cd03813">
    <property type="entry name" value="GT4-like"/>
    <property type="match status" value="1"/>
</dbReference>
<dbReference type="PANTHER" id="PTHR12526">
    <property type="entry name" value="GLYCOSYLTRANSFERASE"/>
    <property type="match status" value="1"/>
</dbReference>
<dbReference type="RefSeq" id="WP_004174776.1">
    <property type="nucleotide sequence ID" value="NZ_CP021106.3"/>
</dbReference>
<dbReference type="InterPro" id="IPR047691">
    <property type="entry name" value="PelF-like"/>
</dbReference>
<dbReference type="SUPFAM" id="SSF53756">
    <property type="entry name" value="UDP-Glycosyltransferase/glycogen phosphorylase"/>
    <property type="match status" value="1"/>
</dbReference>
<dbReference type="Proteomes" id="UP000012179">
    <property type="component" value="Chromosome"/>
</dbReference>
<feature type="region of interest" description="Disordered" evidence="1">
    <location>
        <begin position="1"/>
        <end position="21"/>
    </location>
</feature>
<feature type="domain" description="DUF3492" evidence="2">
    <location>
        <begin position="27"/>
        <end position="306"/>
    </location>
</feature>
<evidence type="ECO:0000259" key="2">
    <source>
        <dbReference type="Pfam" id="PF11997"/>
    </source>
</evidence>
<dbReference type="NCBIfam" id="NF038011">
    <property type="entry name" value="PelF"/>
    <property type="match status" value="1"/>
</dbReference>
<evidence type="ECO:0000256" key="1">
    <source>
        <dbReference type="SAM" id="MobiDB-lite"/>
    </source>
</evidence>
<sequence>MVGHMNNGGGTGTEQQGRTARTGETVADIALLLEGTYPYVRGGVSAWVHQIISGLPEIRFAVIFIGGDQKMYGPPQYQFPPNVTHVETHYLLHPDKSLKARARKGNRRAFSEMGELHAHMRQSTQLSNVTMAKAFAGLGSAEGVSEEDFLYSEASWDYITQQYRERCTEPSFVDYFWAIRAMHAPLFILAGIAAKLPPVRVVHAISTGYAGLLGAMIRLRRGIPFVLTEHGIYTKERKIDLAQATWIHDHSDDVCNTLHDEMGYIRGLWIKFYEQIGRMAYAQASPIVSLYEGNRLRQIADGAAPERTRVITNGINLRRYQAALEKRPDGIPPVLGLIGRVVPIKDIKTFIRTMRMLVNERSDALGWIVGPEDEDPSYVNECKELVTSLGLKEHVKFLGFQNVAEILPQLGLMVLTSISEALPLVLLEAFASGVPCLATDVGSCRELIEGSGEEDRALGTAGSVVFIADPEGAAKAALELLNNTARWRAAQQAGLERVKRYYDDKLMFSSYRNLYVQALDAAEPSLPITVSA</sequence>
<dbReference type="GO" id="GO:0016740">
    <property type="term" value="F:transferase activity"/>
    <property type="evidence" value="ECO:0007669"/>
    <property type="project" value="UniProtKB-KW"/>
</dbReference>
<keyword evidence="3" id="KW-0808">Transferase</keyword>
<dbReference type="InterPro" id="IPR022622">
    <property type="entry name" value="DUF3492"/>
</dbReference>
<proteinExistence type="predicted"/>
<reference evidence="3 4" key="1">
    <citation type="journal article" date="2015" name="Int. J. Syst. Evol. Microbiol.">
        <title>Nitrosospira lacus sp. nov., a psychrotolerant, ammonia-oxidizing bacterium from sandy lake sediment.</title>
        <authorList>
            <person name="Urakawa H."/>
            <person name="Garcia J.C."/>
            <person name="Nielsen J.L."/>
            <person name="Le V.Q."/>
            <person name="Kozlowski J.A."/>
            <person name="Stein L.Y."/>
            <person name="Lim C.K."/>
            <person name="Pommerening-Roser A."/>
            <person name="Martens-Habbena W."/>
            <person name="Stahl D.A."/>
            <person name="Klotz M.G."/>
        </authorList>
    </citation>
    <scope>NUCLEOTIDE SEQUENCE [LARGE SCALE GENOMIC DNA]</scope>
    <source>
        <strain evidence="3 4">APG3</strain>
    </source>
</reference>
<accession>A0A1W6SR82</accession>
<dbReference type="eggNOG" id="COG0438">
    <property type="taxonomic scope" value="Bacteria"/>
</dbReference>
<feature type="compositionally biased region" description="Gly residues" evidence="1">
    <location>
        <begin position="1"/>
        <end position="12"/>
    </location>
</feature>
<gene>
    <name evidence="3" type="ORF">EBAPG3_011425</name>
</gene>
<dbReference type="Pfam" id="PF11997">
    <property type="entry name" value="DUF3492"/>
    <property type="match status" value="1"/>
</dbReference>
<protein>
    <submittedName>
        <fullName evidence="3">Glycosyl transferase family 1</fullName>
    </submittedName>
</protein>
<dbReference type="EMBL" id="CP021106">
    <property type="protein sequence ID" value="ARO88338.1"/>
    <property type="molecule type" value="Genomic_DNA"/>
</dbReference>
<dbReference type="PANTHER" id="PTHR12526:SF608">
    <property type="entry name" value="PELF"/>
    <property type="match status" value="1"/>
</dbReference>